<protein>
    <recommendedName>
        <fullName evidence="6">Protein SYM1</fullName>
    </recommendedName>
</protein>
<evidence type="ECO:0000256" key="2">
    <source>
        <dbReference type="ARBA" id="ARBA00006824"/>
    </source>
</evidence>
<gene>
    <name evidence="8" type="ORF">PACTADRAFT_48891</name>
</gene>
<keyword evidence="3" id="KW-0812">Transmembrane</keyword>
<organism evidence="8 9">
    <name type="scientific">Pachysolen tannophilus NRRL Y-2460</name>
    <dbReference type="NCBI Taxonomy" id="669874"/>
    <lineage>
        <taxon>Eukaryota</taxon>
        <taxon>Fungi</taxon>
        <taxon>Dikarya</taxon>
        <taxon>Ascomycota</taxon>
        <taxon>Saccharomycotina</taxon>
        <taxon>Pichiomycetes</taxon>
        <taxon>Pachysolenaceae</taxon>
        <taxon>Pachysolen</taxon>
    </lineage>
</organism>
<sequence>MSKFLKFYESSVQRKPLLTNSLTTAFLFGSGDAIAQLFFTENKPFPSSDAPKPSILAHYDYHRTLRAIIYGGAIFSFIGDKWYKFLPKIKFPSKKINNNRLNSIRDTITRVIVDQTVFAPIGIPLYYSCMSIMEGQSFEKWQENLKLNFLPTLLTNWAVWPFFQFLNFSLIPVQHRLLSVNIVSIAWNCFLSVRNAKGNVKEPDSTSHPVYFPPVPE</sequence>
<dbReference type="OrthoDB" id="430207at2759"/>
<evidence type="ECO:0000256" key="1">
    <source>
        <dbReference type="ARBA" id="ARBA00004141"/>
    </source>
</evidence>
<keyword evidence="5" id="KW-0472">Membrane</keyword>
<keyword evidence="9" id="KW-1185">Reference proteome</keyword>
<comment type="similarity">
    <text evidence="2 7">Belongs to the peroxisomal membrane protein PXMP2/4 family.</text>
</comment>
<evidence type="ECO:0000256" key="3">
    <source>
        <dbReference type="ARBA" id="ARBA00022692"/>
    </source>
</evidence>
<proteinExistence type="inferred from homology"/>
<dbReference type="GO" id="GO:0005743">
    <property type="term" value="C:mitochondrial inner membrane"/>
    <property type="evidence" value="ECO:0007669"/>
    <property type="project" value="EnsemblFungi"/>
</dbReference>
<evidence type="ECO:0000313" key="8">
    <source>
        <dbReference type="EMBL" id="ODV97137.1"/>
    </source>
</evidence>
<comment type="subcellular location">
    <subcellularLocation>
        <location evidence="1">Membrane</location>
        <topology evidence="1">Multi-pass membrane protein</topology>
    </subcellularLocation>
</comment>
<keyword evidence="4" id="KW-1133">Transmembrane helix</keyword>
<dbReference type="STRING" id="669874.A0A1E4TZH4"/>
<evidence type="ECO:0000256" key="4">
    <source>
        <dbReference type="ARBA" id="ARBA00022989"/>
    </source>
</evidence>
<dbReference type="PANTHER" id="PTHR11266:SF17">
    <property type="entry name" value="PROTEIN MPV17"/>
    <property type="match status" value="1"/>
</dbReference>
<dbReference type="Pfam" id="PF04117">
    <property type="entry name" value="Mpv17_PMP22"/>
    <property type="match status" value="1"/>
</dbReference>
<reference evidence="9" key="1">
    <citation type="submission" date="2016-05" db="EMBL/GenBank/DDBJ databases">
        <title>Comparative genomics of biotechnologically important yeasts.</title>
        <authorList>
            <consortium name="DOE Joint Genome Institute"/>
            <person name="Riley R."/>
            <person name="Haridas S."/>
            <person name="Wolfe K.H."/>
            <person name="Lopes M.R."/>
            <person name="Hittinger C.T."/>
            <person name="Goker M."/>
            <person name="Salamov A."/>
            <person name="Wisecaver J."/>
            <person name="Long T.M."/>
            <person name="Aerts A.L."/>
            <person name="Barry K."/>
            <person name="Choi C."/>
            <person name="Clum A."/>
            <person name="Coughlan A.Y."/>
            <person name="Deshpande S."/>
            <person name="Douglass A.P."/>
            <person name="Hanson S.J."/>
            <person name="Klenk H.-P."/>
            <person name="Labutti K."/>
            <person name="Lapidus A."/>
            <person name="Lindquist E."/>
            <person name="Lipzen A."/>
            <person name="Meier-Kolthoff J.P."/>
            <person name="Ohm R.A."/>
            <person name="Otillar R.P."/>
            <person name="Pangilinan J."/>
            <person name="Peng Y."/>
            <person name="Rokas A."/>
            <person name="Rosa C.A."/>
            <person name="Scheuner C."/>
            <person name="Sibirny A.A."/>
            <person name="Slot J.C."/>
            <person name="Stielow J.B."/>
            <person name="Sun H."/>
            <person name="Kurtzman C.P."/>
            <person name="Blackwell M."/>
            <person name="Grigoriev I.V."/>
            <person name="Jeffries T.W."/>
        </authorList>
    </citation>
    <scope>NUCLEOTIDE SEQUENCE [LARGE SCALE GENOMIC DNA]</scope>
    <source>
        <strain evidence="9">NRRL Y-2460</strain>
    </source>
</reference>
<dbReference type="AlphaFoldDB" id="A0A1E4TZH4"/>
<dbReference type="GO" id="GO:0006067">
    <property type="term" value="P:ethanol metabolic process"/>
    <property type="evidence" value="ECO:0007669"/>
    <property type="project" value="EnsemblFungi"/>
</dbReference>
<dbReference type="InterPro" id="IPR007248">
    <property type="entry name" value="Mpv17_PMP22"/>
</dbReference>
<dbReference type="Proteomes" id="UP000094236">
    <property type="component" value="Unassembled WGS sequence"/>
</dbReference>
<evidence type="ECO:0000256" key="6">
    <source>
        <dbReference type="ARBA" id="ARBA00039302"/>
    </source>
</evidence>
<evidence type="ECO:0000256" key="5">
    <source>
        <dbReference type="ARBA" id="ARBA00023136"/>
    </source>
</evidence>
<dbReference type="PANTHER" id="PTHR11266">
    <property type="entry name" value="PEROXISOMAL MEMBRANE PROTEIN 2, PXMP2 MPV17"/>
    <property type="match status" value="1"/>
</dbReference>
<accession>A0A1E4TZH4</accession>
<name>A0A1E4TZH4_PACTA</name>
<dbReference type="EMBL" id="KV454012">
    <property type="protein sequence ID" value="ODV97137.1"/>
    <property type="molecule type" value="Genomic_DNA"/>
</dbReference>
<evidence type="ECO:0000313" key="9">
    <source>
        <dbReference type="Proteomes" id="UP000094236"/>
    </source>
</evidence>
<evidence type="ECO:0000256" key="7">
    <source>
        <dbReference type="RuleBase" id="RU363053"/>
    </source>
</evidence>